<name>A0A7J7FXN9_CAMSI</name>
<comment type="caution">
    <text evidence="2">The sequence shown here is derived from an EMBL/GenBank/DDBJ whole genome shotgun (WGS) entry which is preliminary data.</text>
</comment>
<organism evidence="2 3">
    <name type="scientific">Camellia sinensis</name>
    <name type="common">Tea plant</name>
    <name type="synonym">Thea sinensis</name>
    <dbReference type="NCBI Taxonomy" id="4442"/>
    <lineage>
        <taxon>Eukaryota</taxon>
        <taxon>Viridiplantae</taxon>
        <taxon>Streptophyta</taxon>
        <taxon>Embryophyta</taxon>
        <taxon>Tracheophyta</taxon>
        <taxon>Spermatophyta</taxon>
        <taxon>Magnoliopsida</taxon>
        <taxon>eudicotyledons</taxon>
        <taxon>Gunneridae</taxon>
        <taxon>Pentapetalae</taxon>
        <taxon>asterids</taxon>
        <taxon>Ericales</taxon>
        <taxon>Theaceae</taxon>
        <taxon>Camellia</taxon>
    </lineage>
</organism>
<reference evidence="2 3" key="2">
    <citation type="submission" date="2020-07" db="EMBL/GenBank/DDBJ databases">
        <title>Genome assembly of wild tea tree DASZ reveals pedigree and selection history of tea varieties.</title>
        <authorList>
            <person name="Zhang W."/>
        </authorList>
    </citation>
    <scope>NUCLEOTIDE SEQUENCE [LARGE SCALE GENOMIC DNA]</scope>
    <source>
        <strain evidence="3">cv. G240</strain>
        <tissue evidence="2">Leaf</tissue>
    </source>
</reference>
<feature type="compositionally biased region" description="Polar residues" evidence="1">
    <location>
        <begin position="17"/>
        <end position="27"/>
    </location>
</feature>
<reference evidence="3" key="1">
    <citation type="journal article" date="2020" name="Nat. Commun.">
        <title>Genome assembly of wild tea tree DASZ reveals pedigree and selection history of tea varieties.</title>
        <authorList>
            <person name="Zhang W."/>
            <person name="Zhang Y."/>
            <person name="Qiu H."/>
            <person name="Guo Y."/>
            <person name="Wan H."/>
            <person name="Zhang X."/>
            <person name="Scossa F."/>
            <person name="Alseekh S."/>
            <person name="Zhang Q."/>
            <person name="Wang P."/>
            <person name="Xu L."/>
            <person name="Schmidt M.H."/>
            <person name="Jia X."/>
            <person name="Li D."/>
            <person name="Zhu A."/>
            <person name="Guo F."/>
            <person name="Chen W."/>
            <person name="Ni D."/>
            <person name="Usadel B."/>
            <person name="Fernie A.R."/>
            <person name="Wen W."/>
        </authorList>
    </citation>
    <scope>NUCLEOTIDE SEQUENCE [LARGE SCALE GENOMIC DNA]</scope>
    <source>
        <strain evidence="3">cv. G240</strain>
    </source>
</reference>
<dbReference type="EMBL" id="JACBKZ010000014">
    <property type="protein sequence ID" value="KAF5932741.1"/>
    <property type="molecule type" value="Genomic_DNA"/>
</dbReference>
<proteinExistence type="predicted"/>
<accession>A0A7J7FXN9</accession>
<protein>
    <submittedName>
        <fullName evidence="2">Uncharacterized protein</fullName>
    </submittedName>
</protein>
<feature type="region of interest" description="Disordered" evidence="1">
    <location>
        <begin position="1"/>
        <end position="29"/>
    </location>
</feature>
<evidence type="ECO:0000256" key="1">
    <source>
        <dbReference type="SAM" id="MobiDB-lite"/>
    </source>
</evidence>
<evidence type="ECO:0000313" key="3">
    <source>
        <dbReference type="Proteomes" id="UP000593564"/>
    </source>
</evidence>
<gene>
    <name evidence="2" type="ORF">HYC85_028912</name>
</gene>
<keyword evidence="3" id="KW-1185">Reference proteome</keyword>
<sequence>MVTTTNTPRALAATPFTGVSGSSSQTAKYAPKGRRTFTLLYMPLSKALGVSIRKGHLKPLEPRPLPEKLPPSHNPVKYCAFHQQHDHETDQCYRLRHEIQDLADNRVIVAPEKLNVTTNPLPPHNYGRAPRASCFSTVRTHCHGPETLTRCLRPRVRHHQSCLGSGTWVRLEKSKSWDYKTSV</sequence>
<dbReference type="Proteomes" id="UP000593564">
    <property type="component" value="Unassembled WGS sequence"/>
</dbReference>
<evidence type="ECO:0000313" key="2">
    <source>
        <dbReference type="EMBL" id="KAF5932741.1"/>
    </source>
</evidence>
<dbReference type="AlphaFoldDB" id="A0A7J7FXN9"/>